<dbReference type="PRINTS" id="PR00700">
    <property type="entry name" value="PRTYPHPHTASE"/>
</dbReference>
<dbReference type="AlphaFoldDB" id="A0A090L3R4"/>
<dbReference type="WBParaSite" id="SRAE_1000271500.1">
    <property type="protein sequence ID" value="SRAE_1000271500.1"/>
    <property type="gene ID" value="WBGene00259331"/>
</dbReference>
<organism evidence="3">
    <name type="scientific">Strongyloides ratti</name>
    <name type="common">Parasitic roundworm</name>
    <dbReference type="NCBI Taxonomy" id="34506"/>
    <lineage>
        <taxon>Eukaryota</taxon>
        <taxon>Metazoa</taxon>
        <taxon>Ecdysozoa</taxon>
        <taxon>Nematoda</taxon>
        <taxon>Chromadorea</taxon>
        <taxon>Rhabditida</taxon>
        <taxon>Tylenchina</taxon>
        <taxon>Panagrolaimomorpha</taxon>
        <taxon>Strongyloidoidea</taxon>
        <taxon>Strongyloididae</taxon>
        <taxon>Strongyloides</taxon>
    </lineage>
</organism>
<keyword evidence="4" id="KW-1185">Reference proteome</keyword>
<dbReference type="GeneID" id="36376826"/>
<dbReference type="SUPFAM" id="SSF52799">
    <property type="entry name" value="(Phosphotyrosine protein) phosphatases II"/>
    <property type="match status" value="1"/>
</dbReference>
<gene>
    <name evidence="3 5 6" type="ORF">SRAE_1000271500</name>
</gene>
<dbReference type="InterPro" id="IPR000242">
    <property type="entry name" value="PTP_cat"/>
</dbReference>
<reference evidence="5" key="2">
    <citation type="submission" date="2020-12" db="UniProtKB">
        <authorList>
            <consortium name="WormBaseParasite"/>
        </authorList>
    </citation>
    <scope>IDENTIFICATION</scope>
</reference>
<dbReference type="PROSITE" id="PS50056">
    <property type="entry name" value="TYR_PHOSPHATASE_2"/>
    <property type="match status" value="1"/>
</dbReference>
<evidence type="ECO:0000259" key="1">
    <source>
        <dbReference type="PROSITE" id="PS50055"/>
    </source>
</evidence>
<dbReference type="InterPro" id="IPR029021">
    <property type="entry name" value="Prot-tyrosine_phosphatase-like"/>
</dbReference>
<dbReference type="CDD" id="cd00047">
    <property type="entry name" value="PTPc"/>
    <property type="match status" value="1"/>
</dbReference>
<keyword evidence="3" id="KW-0675">Receptor</keyword>
<dbReference type="PANTHER" id="PTHR46163:SF2">
    <property type="entry name" value="PROTEIN-TYROSINE PHOSPHATASE"/>
    <property type="match status" value="1"/>
</dbReference>
<dbReference type="SMART" id="SM00404">
    <property type="entry name" value="PTPc_motif"/>
    <property type="match status" value="1"/>
</dbReference>
<feature type="domain" description="Tyrosine-protein phosphatase" evidence="1">
    <location>
        <begin position="64"/>
        <end position="318"/>
    </location>
</feature>
<dbReference type="PROSITE" id="PS50055">
    <property type="entry name" value="TYR_PHOSPHATASE_PTP"/>
    <property type="match status" value="1"/>
</dbReference>
<sequence length="444" mass="51861">MENLKTNLSKKIKRSLKIKGKRTQIPNVIDLKDNINGNNPLTETFNNNLIAFVKNTCEIGVVNIIKEFHELQLYEKKHIKNHKAFDSNSSKCRYKDILCYDDSRVILQCKSNRFVENDFIHANYMNSKKENLSCVCTQGPLQNTIYDFWIMIWQLKSRSIIMLCEIFECGKKKCEQYWPLNSNENIKINNLTIVFLGKHFVYKNIVKTYLRIIIDGKERIIFHYQYLDWPDRGVPSNYLLCLNLIRLATKTRPVVIHCSAGIGRTGTIVCLDDMISKLSTSEKCLRIKHILLEKREFRYGIVQTEIQYLFLHRVLISLALDKKIISEEEVAQFIQQYDAVLNKIIDPLPIKKIEQEEEVTKKANIKQHGLLKLKLGETKKIENDSLTKTQISLETFSKPIDKTQGDELIRRNEYLKTYITQKKKKEKKKIVKTDTNSDTTIATT</sequence>
<dbReference type="CTD" id="36376826"/>
<proteinExistence type="predicted"/>
<dbReference type="STRING" id="34506.A0A090L3R4"/>
<dbReference type="WormBase" id="SRAE_1000271500">
    <property type="protein sequence ID" value="SRP09702"/>
    <property type="gene ID" value="WBGene00259331"/>
</dbReference>
<dbReference type="EMBL" id="LN609528">
    <property type="protein sequence ID" value="CEF64461.1"/>
    <property type="molecule type" value="Genomic_DNA"/>
</dbReference>
<dbReference type="InterPro" id="IPR016130">
    <property type="entry name" value="Tyr_Pase_AS"/>
</dbReference>
<dbReference type="PROSITE" id="PS00383">
    <property type="entry name" value="TYR_PHOSPHATASE_1"/>
    <property type="match status" value="1"/>
</dbReference>
<dbReference type="InterPro" id="IPR003595">
    <property type="entry name" value="Tyr_Pase_cat"/>
</dbReference>
<dbReference type="GO" id="GO:0004725">
    <property type="term" value="F:protein tyrosine phosphatase activity"/>
    <property type="evidence" value="ECO:0007669"/>
    <property type="project" value="InterPro"/>
</dbReference>
<reference evidence="3 4" key="1">
    <citation type="submission" date="2014-09" db="EMBL/GenBank/DDBJ databases">
        <authorList>
            <person name="Martin A.A."/>
        </authorList>
    </citation>
    <scope>NUCLEOTIDE SEQUENCE</scope>
    <source>
        <strain evidence="4">ED321</strain>
        <strain evidence="3">ED321 Heterogonic</strain>
    </source>
</reference>
<dbReference type="RefSeq" id="XP_024503662.1">
    <property type="nucleotide sequence ID" value="XM_024649824.1"/>
</dbReference>
<dbReference type="InterPro" id="IPR000387">
    <property type="entry name" value="Tyr_Pase_dom"/>
</dbReference>
<name>A0A090L3R4_STRRB</name>
<dbReference type="OrthoDB" id="8609993at2759"/>
<dbReference type="OMA" id="INNEHHI"/>
<evidence type="ECO:0000313" key="6">
    <source>
        <dbReference type="WormBase" id="SRAE_1000271500"/>
    </source>
</evidence>
<evidence type="ECO:0000259" key="2">
    <source>
        <dbReference type="PROSITE" id="PS50056"/>
    </source>
</evidence>
<dbReference type="Gene3D" id="3.90.190.10">
    <property type="entry name" value="Protein tyrosine phosphatase superfamily"/>
    <property type="match status" value="1"/>
</dbReference>
<dbReference type="Proteomes" id="UP000035682">
    <property type="component" value="Unplaced"/>
</dbReference>
<evidence type="ECO:0000313" key="4">
    <source>
        <dbReference type="Proteomes" id="UP000035682"/>
    </source>
</evidence>
<dbReference type="PANTHER" id="PTHR46163">
    <property type="entry name" value="TYROSINE-PROTEIN PHOSPHATASE-RELATED"/>
    <property type="match status" value="1"/>
</dbReference>
<evidence type="ECO:0000313" key="5">
    <source>
        <dbReference type="WBParaSite" id="SRAE_1000271500.1"/>
    </source>
</evidence>
<dbReference type="Pfam" id="PF00102">
    <property type="entry name" value="Y_phosphatase"/>
    <property type="match status" value="1"/>
</dbReference>
<dbReference type="SMART" id="SM00194">
    <property type="entry name" value="PTPc"/>
    <property type="match status" value="1"/>
</dbReference>
<feature type="domain" description="Tyrosine specific protein phosphatases" evidence="2">
    <location>
        <begin position="239"/>
        <end position="309"/>
    </location>
</feature>
<protein>
    <submittedName>
        <fullName evidence="3">Protein-tyrosine phosphatase, receptor/non-receptor type domain and Protein-tyrosine/Dual specificity phosphatase domain and Protein-tyrosine phosphatase, catalytic domain-containing protein</fullName>
    </submittedName>
</protein>
<evidence type="ECO:0000313" key="3">
    <source>
        <dbReference type="EMBL" id="CEF64461.1"/>
    </source>
</evidence>
<accession>A0A090L3R4</accession>
<dbReference type="InterPro" id="IPR052782">
    <property type="entry name" value="Oocyte-zygote_transition_reg"/>
</dbReference>